<dbReference type="PROSITE" id="PS50931">
    <property type="entry name" value="HTH_LYSR"/>
    <property type="match status" value="1"/>
</dbReference>
<name>A0ABU0M104_9HYPH</name>
<keyword evidence="4" id="KW-0804">Transcription</keyword>
<dbReference type="PANTHER" id="PTHR30537">
    <property type="entry name" value="HTH-TYPE TRANSCRIPTIONAL REGULATOR"/>
    <property type="match status" value="1"/>
</dbReference>
<evidence type="ECO:0000256" key="3">
    <source>
        <dbReference type="ARBA" id="ARBA00023125"/>
    </source>
</evidence>
<dbReference type="InterPro" id="IPR036390">
    <property type="entry name" value="WH_DNA-bd_sf"/>
</dbReference>
<dbReference type="InterPro" id="IPR036388">
    <property type="entry name" value="WH-like_DNA-bd_sf"/>
</dbReference>
<evidence type="ECO:0000313" key="6">
    <source>
        <dbReference type="EMBL" id="MDQ0514623.1"/>
    </source>
</evidence>
<dbReference type="SUPFAM" id="SSF53850">
    <property type="entry name" value="Periplasmic binding protein-like II"/>
    <property type="match status" value="1"/>
</dbReference>
<evidence type="ECO:0000256" key="4">
    <source>
        <dbReference type="ARBA" id="ARBA00023163"/>
    </source>
</evidence>
<keyword evidence="7" id="KW-1185">Reference proteome</keyword>
<evidence type="ECO:0000313" key="7">
    <source>
        <dbReference type="Proteomes" id="UP001223743"/>
    </source>
</evidence>
<dbReference type="RefSeq" id="WP_266282014.1">
    <property type="nucleotide sequence ID" value="NZ_JAPKNF010000001.1"/>
</dbReference>
<dbReference type="Gene3D" id="1.10.10.10">
    <property type="entry name" value="Winged helix-like DNA-binding domain superfamily/Winged helix DNA-binding domain"/>
    <property type="match status" value="1"/>
</dbReference>
<dbReference type="Pfam" id="PF00126">
    <property type="entry name" value="HTH_1"/>
    <property type="match status" value="1"/>
</dbReference>
<dbReference type="SUPFAM" id="SSF46785">
    <property type="entry name" value="Winged helix' DNA-binding domain"/>
    <property type="match status" value="1"/>
</dbReference>
<dbReference type="PANTHER" id="PTHR30537:SF5">
    <property type="entry name" value="HTH-TYPE TRANSCRIPTIONAL ACTIVATOR TTDR-RELATED"/>
    <property type="match status" value="1"/>
</dbReference>
<organism evidence="6 7">
    <name type="scientific">Kaistia geumhonensis</name>
    <dbReference type="NCBI Taxonomy" id="410839"/>
    <lineage>
        <taxon>Bacteria</taxon>
        <taxon>Pseudomonadati</taxon>
        <taxon>Pseudomonadota</taxon>
        <taxon>Alphaproteobacteria</taxon>
        <taxon>Hyphomicrobiales</taxon>
        <taxon>Kaistiaceae</taxon>
        <taxon>Kaistia</taxon>
    </lineage>
</organism>
<comment type="similarity">
    <text evidence="1">Belongs to the LysR transcriptional regulatory family.</text>
</comment>
<dbReference type="Gene3D" id="3.40.190.290">
    <property type="match status" value="1"/>
</dbReference>
<keyword evidence="3 6" id="KW-0238">DNA-binding</keyword>
<feature type="domain" description="HTH lysR-type" evidence="5">
    <location>
        <begin position="1"/>
        <end position="58"/>
    </location>
</feature>
<dbReference type="InterPro" id="IPR058163">
    <property type="entry name" value="LysR-type_TF_proteobact-type"/>
</dbReference>
<protein>
    <submittedName>
        <fullName evidence="6">DNA-binding transcriptional LysR family regulator</fullName>
    </submittedName>
</protein>
<evidence type="ECO:0000259" key="5">
    <source>
        <dbReference type="PROSITE" id="PS50931"/>
    </source>
</evidence>
<dbReference type="InterPro" id="IPR005119">
    <property type="entry name" value="LysR_subst-bd"/>
</dbReference>
<comment type="caution">
    <text evidence="6">The sequence shown here is derived from an EMBL/GenBank/DDBJ whole genome shotgun (WGS) entry which is preliminary data.</text>
</comment>
<evidence type="ECO:0000256" key="2">
    <source>
        <dbReference type="ARBA" id="ARBA00023015"/>
    </source>
</evidence>
<dbReference type="Pfam" id="PF03466">
    <property type="entry name" value="LysR_substrate"/>
    <property type="match status" value="1"/>
</dbReference>
<proteinExistence type="inferred from homology"/>
<sequence>MDFDALADFVLVATHGGLGRAARGSGRSKATLSRKLAELENALQVRLIERGPQSLRLTEAGAALFARARGPLADLAQAGDDIRNGGGELAGLLRISAPVLFSQVALSRAAAAFSRLHPRLEIEITAEDRFVDPVEEGYDLVIRTNPKPNESMVGRRLVTDELVLAAVPEIARPASGSAVPAVLMSRAGEIRPWLVMTDGGEASFMPRPVLRLSSMLMVYEAAKAGGGAAVLPISLTARDIAAGRLVSWGSVLNRPVEVWILHASQRLSSPKVTRFVSFLADQFRDGRFEV</sequence>
<dbReference type="Proteomes" id="UP001223743">
    <property type="component" value="Unassembled WGS sequence"/>
</dbReference>
<dbReference type="GO" id="GO:0003677">
    <property type="term" value="F:DNA binding"/>
    <property type="evidence" value="ECO:0007669"/>
    <property type="project" value="UniProtKB-KW"/>
</dbReference>
<evidence type="ECO:0000256" key="1">
    <source>
        <dbReference type="ARBA" id="ARBA00009437"/>
    </source>
</evidence>
<keyword evidence="2" id="KW-0805">Transcription regulation</keyword>
<dbReference type="InterPro" id="IPR000847">
    <property type="entry name" value="LysR_HTH_N"/>
</dbReference>
<gene>
    <name evidence="6" type="ORF">QO015_000236</name>
</gene>
<dbReference type="EMBL" id="JAUSWJ010000001">
    <property type="protein sequence ID" value="MDQ0514623.1"/>
    <property type="molecule type" value="Genomic_DNA"/>
</dbReference>
<reference evidence="6 7" key="1">
    <citation type="submission" date="2023-07" db="EMBL/GenBank/DDBJ databases">
        <title>Genomic Encyclopedia of Type Strains, Phase IV (KMG-IV): sequencing the most valuable type-strain genomes for metagenomic binning, comparative biology and taxonomic classification.</title>
        <authorList>
            <person name="Goeker M."/>
        </authorList>
    </citation>
    <scope>NUCLEOTIDE SEQUENCE [LARGE SCALE GENOMIC DNA]</scope>
    <source>
        <strain evidence="6 7">B1-1</strain>
    </source>
</reference>
<accession>A0ABU0M104</accession>